<dbReference type="InterPro" id="IPR033248">
    <property type="entry name" value="Transketolase_C"/>
</dbReference>
<reference evidence="5 6" key="1">
    <citation type="submission" date="2019-07" db="EMBL/GenBank/DDBJ databases">
        <title>Whole genome shotgun sequence of Reyranella soli NBRC 108950.</title>
        <authorList>
            <person name="Hosoyama A."/>
            <person name="Uohara A."/>
            <person name="Ohji S."/>
            <person name="Ichikawa N."/>
        </authorList>
    </citation>
    <scope>NUCLEOTIDE SEQUENCE [LARGE SCALE GENOMIC DNA]</scope>
    <source>
        <strain evidence="5 6">NBRC 108950</strain>
    </source>
</reference>
<evidence type="ECO:0000256" key="1">
    <source>
        <dbReference type="ARBA" id="ARBA00001964"/>
    </source>
</evidence>
<dbReference type="PANTHER" id="PTHR43825:SF5">
    <property type="entry name" value="HYPOTHETICAL TRANSKETOLASE FAMILY PROTEIN"/>
    <property type="match status" value="1"/>
</dbReference>
<comment type="similarity">
    <text evidence="2">Belongs to the transketolase family.</text>
</comment>
<dbReference type="EMBL" id="BKAJ01000020">
    <property type="protein sequence ID" value="GEP54011.1"/>
    <property type="molecule type" value="Genomic_DNA"/>
</dbReference>
<dbReference type="InterPro" id="IPR009014">
    <property type="entry name" value="Transketo_C/PFOR_II"/>
</dbReference>
<dbReference type="FunFam" id="3.40.50.970:FF:000129">
    <property type="entry name" value="Transketolase"/>
    <property type="match status" value="1"/>
</dbReference>
<dbReference type="SMART" id="SM00861">
    <property type="entry name" value="Transket_pyr"/>
    <property type="match status" value="1"/>
</dbReference>
<dbReference type="SUPFAM" id="SSF52922">
    <property type="entry name" value="TK C-terminal domain-like"/>
    <property type="match status" value="1"/>
</dbReference>
<dbReference type="Pfam" id="PF02779">
    <property type="entry name" value="Transket_pyr"/>
    <property type="match status" value="1"/>
</dbReference>
<sequence>MRKRSLDMVHTLAKRDERVVFIGSDLSPNLLGEMKKEFPSRYYMEGIAEANVIGMAAGMAMDGFIPYVNTIATFITRRCYEQVAIDLCLHDLPVRLIGNGGGYVYAPLGPTHEAIEDIAIMRALPRMTVTAVCDADEMTRLMDATLDWPHPIYIRLGKGGDPVISKAERGFAIGKAIDMIDSETGASDVLLISTGVATTQALKAAGSLAADGIRCRQLHVHTVKPLDADAIVDAASKTKLVLTVEEHSVIGGLGSAVLETLSDRLTGALPPVKRLGIPDKFAEHYGSQAKLMEDFRFDAKGIDAAVRKHLAELRR</sequence>
<dbReference type="RefSeq" id="WP_147147152.1">
    <property type="nucleotide sequence ID" value="NZ_BKAJ01000020.1"/>
</dbReference>
<keyword evidence="6" id="KW-1185">Reference proteome</keyword>
<evidence type="ECO:0000256" key="3">
    <source>
        <dbReference type="ARBA" id="ARBA00023052"/>
    </source>
</evidence>
<dbReference type="Gene3D" id="3.40.50.920">
    <property type="match status" value="1"/>
</dbReference>
<proteinExistence type="inferred from homology"/>
<dbReference type="AlphaFoldDB" id="A0A512N5V4"/>
<name>A0A512N5V4_9HYPH</name>
<keyword evidence="3" id="KW-0786">Thiamine pyrophosphate</keyword>
<dbReference type="SUPFAM" id="SSF52518">
    <property type="entry name" value="Thiamin diphosphate-binding fold (THDP-binding)"/>
    <property type="match status" value="1"/>
</dbReference>
<gene>
    <name evidence="5" type="ORF">RSO01_11770</name>
</gene>
<dbReference type="InterPro" id="IPR029061">
    <property type="entry name" value="THDP-binding"/>
</dbReference>
<evidence type="ECO:0000313" key="5">
    <source>
        <dbReference type="EMBL" id="GEP54011.1"/>
    </source>
</evidence>
<evidence type="ECO:0000256" key="2">
    <source>
        <dbReference type="ARBA" id="ARBA00007131"/>
    </source>
</evidence>
<evidence type="ECO:0000313" key="6">
    <source>
        <dbReference type="Proteomes" id="UP000321058"/>
    </source>
</evidence>
<dbReference type="Gene3D" id="3.40.50.970">
    <property type="match status" value="1"/>
</dbReference>
<comment type="caution">
    <text evidence="5">The sequence shown here is derived from an EMBL/GenBank/DDBJ whole genome shotgun (WGS) entry which is preliminary data.</text>
</comment>
<dbReference type="InterPro" id="IPR005475">
    <property type="entry name" value="Transketolase-like_Pyr-bd"/>
</dbReference>
<organism evidence="5 6">
    <name type="scientific">Reyranella soli</name>
    <dbReference type="NCBI Taxonomy" id="1230389"/>
    <lineage>
        <taxon>Bacteria</taxon>
        <taxon>Pseudomonadati</taxon>
        <taxon>Pseudomonadota</taxon>
        <taxon>Alphaproteobacteria</taxon>
        <taxon>Hyphomicrobiales</taxon>
        <taxon>Reyranellaceae</taxon>
        <taxon>Reyranella</taxon>
    </lineage>
</organism>
<dbReference type="CDD" id="cd07033">
    <property type="entry name" value="TPP_PYR_DXS_TK_like"/>
    <property type="match status" value="1"/>
</dbReference>
<dbReference type="Proteomes" id="UP000321058">
    <property type="component" value="Unassembled WGS sequence"/>
</dbReference>
<evidence type="ECO:0000259" key="4">
    <source>
        <dbReference type="SMART" id="SM00861"/>
    </source>
</evidence>
<comment type="cofactor">
    <cofactor evidence="1">
        <name>thiamine diphosphate</name>
        <dbReference type="ChEBI" id="CHEBI:58937"/>
    </cofactor>
</comment>
<dbReference type="OrthoDB" id="8732661at2"/>
<accession>A0A512N5V4</accession>
<feature type="domain" description="Transketolase-like pyrimidine-binding" evidence="4">
    <location>
        <begin position="1"/>
        <end position="163"/>
    </location>
</feature>
<dbReference type="Pfam" id="PF02780">
    <property type="entry name" value="Transketolase_C"/>
    <property type="match status" value="1"/>
</dbReference>
<dbReference type="PANTHER" id="PTHR43825">
    <property type="entry name" value="PYRUVATE DEHYDROGENASE E1 COMPONENT"/>
    <property type="match status" value="1"/>
</dbReference>
<protein>
    <submittedName>
        <fullName evidence="5">Transketolase</fullName>
    </submittedName>
</protein>
<dbReference type="InterPro" id="IPR051157">
    <property type="entry name" value="PDH/Transketolase"/>
</dbReference>